<proteinExistence type="predicted"/>
<dbReference type="Pfam" id="PF00941">
    <property type="entry name" value="FAD_binding_5"/>
    <property type="match status" value="1"/>
</dbReference>
<evidence type="ECO:0000256" key="4">
    <source>
        <dbReference type="SAM" id="MobiDB-lite"/>
    </source>
</evidence>
<dbReference type="Gene3D" id="3.30.465.10">
    <property type="match status" value="1"/>
</dbReference>
<dbReference type="PANTHER" id="PTHR42659:SF2">
    <property type="entry name" value="XANTHINE DEHYDROGENASE SUBUNIT C-RELATED"/>
    <property type="match status" value="1"/>
</dbReference>
<dbReference type="PATRIC" id="fig|471514.4.peg.3336"/>
<dbReference type="GO" id="GO:0071949">
    <property type="term" value="F:FAD binding"/>
    <property type="evidence" value="ECO:0007669"/>
    <property type="project" value="InterPro"/>
</dbReference>
<sequence>MTTENPLGNSPYVWRPHTVEEAWAIKQRFGEDACYVAGGTLLQLQWEGGAGKPRHLISLEGIQTLTQIRKSADEEGLVLDIGALCKLGTCKAHPLVVRNWPLLAAACGAVGSPAVRNRATLGGNVANGHGDTLTALLALDGELLWFDENSRTSITTAPVHSMVVSADMDEDIGQSADMDEDIGQSADMNGDSFGRSADTAGPPSPSRLLMGVRLRRESNAAMSGLRHISIFRKLGRRAAFVPSLVTVAASCVQRMDENAGSGQKNTVHATQIDHVRLVVGAIDFAPRRLTAAERLLEGAVPSPDLWHRLHANIMADLNPPDHAFASADYRRLTAANVLVAQLAEACSGFVKEGIQC</sequence>
<dbReference type="InterPro" id="IPR051312">
    <property type="entry name" value="Diverse_Substr_Oxidored"/>
</dbReference>
<evidence type="ECO:0000256" key="1">
    <source>
        <dbReference type="ARBA" id="ARBA00022630"/>
    </source>
</evidence>
<dbReference type="STRING" id="471514.AN477_15205"/>
<dbReference type="SUPFAM" id="SSF56176">
    <property type="entry name" value="FAD-binding/transporter-associated domain-like"/>
    <property type="match status" value="1"/>
</dbReference>
<evidence type="ECO:0000313" key="7">
    <source>
        <dbReference type="Proteomes" id="UP000050482"/>
    </source>
</evidence>
<dbReference type="EMBL" id="LJCO01000068">
    <property type="protein sequence ID" value="KPV42880.1"/>
    <property type="molecule type" value="Genomic_DNA"/>
</dbReference>
<dbReference type="InterPro" id="IPR036683">
    <property type="entry name" value="CO_DH_flav_C_dom_sf"/>
</dbReference>
<evidence type="ECO:0000256" key="3">
    <source>
        <dbReference type="ARBA" id="ARBA00023002"/>
    </source>
</evidence>
<dbReference type="Gene3D" id="3.30.43.10">
    <property type="entry name" value="Uridine Diphospho-n-acetylenolpyruvylglucosamine Reductase, domain 2"/>
    <property type="match status" value="1"/>
</dbReference>
<feature type="region of interest" description="Disordered" evidence="4">
    <location>
        <begin position="186"/>
        <end position="206"/>
    </location>
</feature>
<comment type="caution">
    <text evidence="6">The sequence shown here is derived from an EMBL/GenBank/DDBJ whole genome shotgun (WGS) entry which is preliminary data.</text>
</comment>
<dbReference type="SMART" id="SM01092">
    <property type="entry name" value="CO_deh_flav_C"/>
    <property type="match status" value="1"/>
</dbReference>
<dbReference type="Gene3D" id="3.30.390.50">
    <property type="entry name" value="CO dehydrogenase flavoprotein, C-terminal domain"/>
    <property type="match status" value="1"/>
</dbReference>
<feature type="domain" description="FAD-binding PCMH-type" evidence="5">
    <location>
        <begin position="5"/>
        <end position="219"/>
    </location>
</feature>
<name>A0A0P9CIN1_9BACL</name>
<keyword evidence="7" id="KW-1185">Reference proteome</keyword>
<evidence type="ECO:0000256" key="2">
    <source>
        <dbReference type="ARBA" id="ARBA00022827"/>
    </source>
</evidence>
<dbReference type="RefSeq" id="WP_054970018.1">
    <property type="nucleotide sequence ID" value="NZ_LJCO01000068.1"/>
</dbReference>
<evidence type="ECO:0000259" key="5">
    <source>
        <dbReference type="PROSITE" id="PS51387"/>
    </source>
</evidence>
<dbReference type="InterPro" id="IPR002346">
    <property type="entry name" value="Mopterin_DH_FAD-bd"/>
</dbReference>
<dbReference type="SUPFAM" id="SSF55447">
    <property type="entry name" value="CO dehydrogenase flavoprotein C-terminal domain-like"/>
    <property type="match status" value="1"/>
</dbReference>
<keyword evidence="3" id="KW-0560">Oxidoreductase</keyword>
<dbReference type="InterPro" id="IPR036318">
    <property type="entry name" value="FAD-bd_PCMH-like_sf"/>
</dbReference>
<accession>A0A0P9CIN1</accession>
<dbReference type="GO" id="GO:0016491">
    <property type="term" value="F:oxidoreductase activity"/>
    <property type="evidence" value="ECO:0007669"/>
    <property type="project" value="UniProtKB-KW"/>
</dbReference>
<dbReference type="Proteomes" id="UP000050482">
    <property type="component" value="Unassembled WGS sequence"/>
</dbReference>
<evidence type="ECO:0000313" key="6">
    <source>
        <dbReference type="EMBL" id="KPV42880.1"/>
    </source>
</evidence>
<dbReference type="PANTHER" id="PTHR42659">
    <property type="entry name" value="XANTHINE DEHYDROGENASE SUBUNIT C-RELATED"/>
    <property type="match status" value="1"/>
</dbReference>
<dbReference type="InterPro" id="IPR016167">
    <property type="entry name" value="FAD-bd_PCMH_sub1"/>
</dbReference>
<dbReference type="Pfam" id="PF03450">
    <property type="entry name" value="CO_deh_flav_C"/>
    <property type="match status" value="1"/>
</dbReference>
<reference evidence="6 7" key="1">
    <citation type="submission" date="2015-09" db="EMBL/GenBank/DDBJ databases">
        <title>Draft genome sequence of Alicyclobacillus ferrooxydans DSM 22381.</title>
        <authorList>
            <person name="Hemp J."/>
        </authorList>
    </citation>
    <scope>NUCLEOTIDE SEQUENCE [LARGE SCALE GENOMIC DNA]</scope>
    <source>
        <strain evidence="6 7">TC-34</strain>
    </source>
</reference>
<dbReference type="InterPro" id="IPR016166">
    <property type="entry name" value="FAD-bd_PCMH"/>
</dbReference>
<organism evidence="6 7">
    <name type="scientific">Alicyclobacillus ferrooxydans</name>
    <dbReference type="NCBI Taxonomy" id="471514"/>
    <lineage>
        <taxon>Bacteria</taxon>
        <taxon>Bacillati</taxon>
        <taxon>Bacillota</taxon>
        <taxon>Bacilli</taxon>
        <taxon>Bacillales</taxon>
        <taxon>Alicyclobacillaceae</taxon>
        <taxon>Alicyclobacillus</taxon>
    </lineage>
</organism>
<keyword evidence="1" id="KW-0285">Flavoprotein</keyword>
<dbReference type="PROSITE" id="PS51387">
    <property type="entry name" value="FAD_PCMH"/>
    <property type="match status" value="1"/>
</dbReference>
<dbReference type="AlphaFoldDB" id="A0A0P9CIN1"/>
<dbReference type="InterPro" id="IPR016169">
    <property type="entry name" value="FAD-bd_PCMH_sub2"/>
</dbReference>
<dbReference type="InterPro" id="IPR005107">
    <property type="entry name" value="CO_DH_flav_C"/>
</dbReference>
<gene>
    <name evidence="6" type="ORF">AN477_15205</name>
</gene>
<keyword evidence="2" id="KW-0274">FAD</keyword>
<protein>
    <recommendedName>
        <fullName evidence="5">FAD-binding PCMH-type domain-containing protein</fullName>
    </recommendedName>
</protein>